<evidence type="ECO:0008006" key="2">
    <source>
        <dbReference type="Google" id="ProtNLM"/>
    </source>
</evidence>
<reference evidence="1" key="1">
    <citation type="journal article" date="2020" name="mSystems">
        <title>Genome- and Community-Level Interaction Insights into Carbon Utilization and Element Cycling Functions of Hydrothermarchaeota in Hydrothermal Sediment.</title>
        <authorList>
            <person name="Zhou Z."/>
            <person name="Liu Y."/>
            <person name="Xu W."/>
            <person name="Pan J."/>
            <person name="Luo Z.H."/>
            <person name="Li M."/>
        </authorList>
    </citation>
    <scope>NUCLEOTIDE SEQUENCE [LARGE SCALE GENOMIC DNA]</scope>
    <source>
        <strain evidence="1">SpSt-774</strain>
    </source>
</reference>
<evidence type="ECO:0000313" key="1">
    <source>
        <dbReference type="EMBL" id="HGV97020.1"/>
    </source>
</evidence>
<dbReference type="InterPro" id="IPR015943">
    <property type="entry name" value="WD40/YVTN_repeat-like_dom_sf"/>
</dbReference>
<dbReference type="AlphaFoldDB" id="A0A7C4XLC5"/>
<sequence>MDNPQKMKLVAVFLIMQFILFGQTTRWVFQYNGPNSSSDDFANSVIYGTDGNIYAAGWTNVEDTLTDFIIVSNDNMGALRWVYSLSLSHYRSSARSLVYGADNNIYAVGYYDDFPGHRQLCVISLTNAGTERWSYTPILYGYFLEDRPASIIYGQDGNIYVSTTLVDENSNREDIAVISLTASGSERWTYTYNGPANSSDFASAMVADSSGNIYVAGSSMGVNGDMDIVVIKLSSAGTLQWVSRYNSPFNGNDFGNSICIAPGQICVAGTSFNPTTSYNFFIISLFPISGGLYWVYSYNGPGNSVDMANSITYGADGWIYAAGFSTGLGTKRDFTVVKVSNGIPAFIYRFNGESNSLDCANSIVYGSDGNIYAAGYSISNQTKDDIIVISLTNTGTLRWTYLYDDIHHSSDAARSIIYGADGNIYCAGYSFGSYNNYDFTIISLGTVKSE</sequence>
<dbReference type="PANTHER" id="PTHR42754">
    <property type="entry name" value="ENDOGLUCANASE"/>
    <property type="match status" value="1"/>
</dbReference>
<dbReference type="NCBIfam" id="TIGR02608">
    <property type="entry name" value="delta_60_rpt"/>
    <property type="match status" value="2"/>
</dbReference>
<gene>
    <name evidence="1" type="ORF">ENV60_01840</name>
</gene>
<dbReference type="SUPFAM" id="SSF63829">
    <property type="entry name" value="Calcium-dependent phosphotriesterase"/>
    <property type="match status" value="1"/>
</dbReference>
<dbReference type="InterPro" id="IPR013431">
    <property type="entry name" value="Delta_60_rpt"/>
</dbReference>
<comment type="caution">
    <text evidence="1">The sequence shown here is derived from an EMBL/GenBank/DDBJ whole genome shotgun (WGS) entry which is preliminary data.</text>
</comment>
<dbReference type="PANTHER" id="PTHR42754:SF1">
    <property type="entry name" value="LIPOPROTEIN"/>
    <property type="match status" value="1"/>
</dbReference>
<accession>A0A7C4XLC5</accession>
<dbReference type="Gene3D" id="2.130.10.10">
    <property type="entry name" value="YVTN repeat-like/Quinoprotein amine dehydrogenase"/>
    <property type="match status" value="1"/>
</dbReference>
<proteinExistence type="predicted"/>
<dbReference type="EMBL" id="DTGZ01000033">
    <property type="protein sequence ID" value="HGV97020.1"/>
    <property type="molecule type" value="Genomic_DNA"/>
</dbReference>
<organism evidence="1">
    <name type="scientific">candidate division WOR-3 bacterium</name>
    <dbReference type="NCBI Taxonomy" id="2052148"/>
    <lineage>
        <taxon>Bacteria</taxon>
        <taxon>Bacteria division WOR-3</taxon>
    </lineage>
</organism>
<dbReference type="Pfam" id="PF06739">
    <property type="entry name" value="SBBP"/>
    <property type="match status" value="1"/>
</dbReference>
<dbReference type="SUPFAM" id="SSF101898">
    <property type="entry name" value="NHL repeat"/>
    <property type="match status" value="1"/>
</dbReference>
<name>A0A7C4XLC5_UNCW3</name>
<protein>
    <recommendedName>
        <fullName evidence="2">Bulb-type lectin domain-containing protein</fullName>
    </recommendedName>
</protein>
<dbReference type="InterPro" id="IPR010620">
    <property type="entry name" value="SBBP_repeat"/>
</dbReference>